<proteinExistence type="predicted"/>
<dbReference type="EMBL" id="BMWX01000007">
    <property type="protein sequence ID" value="GGZ37470.1"/>
    <property type="molecule type" value="Genomic_DNA"/>
</dbReference>
<comment type="caution">
    <text evidence="1">The sequence shown here is derived from an EMBL/GenBank/DDBJ whole genome shotgun (WGS) entry which is preliminary data.</text>
</comment>
<reference evidence="1" key="2">
    <citation type="submission" date="2020-09" db="EMBL/GenBank/DDBJ databases">
        <authorList>
            <person name="Sun Q."/>
            <person name="Kim S."/>
        </authorList>
    </citation>
    <scope>NUCLEOTIDE SEQUENCE</scope>
    <source>
        <strain evidence="1">KCTC 12368</strain>
    </source>
</reference>
<dbReference type="AlphaFoldDB" id="A0A918Q8T0"/>
<gene>
    <name evidence="1" type="ORF">GCM10007049_33350</name>
</gene>
<organism evidence="1 2">
    <name type="scientific">Echinicola pacifica</name>
    <dbReference type="NCBI Taxonomy" id="346377"/>
    <lineage>
        <taxon>Bacteria</taxon>
        <taxon>Pseudomonadati</taxon>
        <taxon>Bacteroidota</taxon>
        <taxon>Cytophagia</taxon>
        <taxon>Cytophagales</taxon>
        <taxon>Cyclobacteriaceae</taxon>
        <taxon>Echinicola</taxon>
    </lineage>
</organism>
<reference evidence="1" key="1">
    <citation type="journal article" date="2014" name="Int. J. Syst. Evol. Microbiol.">
        <title>Complete genome sequence of Corynebacterium casei LMG S-19264T (=DSM 44701T), isolated from a smear-ripened cheese.</title>
        <authorList>
            <consortium name="US DOE Joint Genome Institute (JGI-PGF)"/>
            <person name="Walter F."/>
            <person name="Albersmeier A."/>
            <person name="Kalinowski J."/>
            <person name="Ruckert C."/>
        </authorList>
    </citation>
    <scope>NUCLEOTIDE SEQUENCE</scope>
    <source>
        <strain evidence="1">KCTC 12368</strain>
    </source>
</reference>
<keyword evidence="2" id="KW-1185">Reference proteome</keyword>
<sequence>MTAFSVKHKSEGTSTAVFDHTFYEGYTTSVNLMVSDQGIPQYYWAEFHMPICLENLCNPMDLEVRWDLLGNFMDYVEYEDAPLTKFDHVPLDAADHQKLKGIIGNTESILQDYAMTDLIDTSRMVYSKEVDGMTGATSKTFETEVVSGAVYTCYALWNVVNGGVKQAMLHYTAGIMDESLRLAMLKSGNEFYIRHILAEQETHTASVDWQLFSLIFGENDYLAIQAMQALGVEFWSQEAAVAKVVEEFDSLKTPLRNAFYAKMLTVPLSTASLEEISALLEGNGSQDRKEIYAILSQHKKGMSAALKERLKTYLSRRQQEWQFDDYKIMEELEINL</sequence>
<accession>A0A918Q8T0</accession>
<dbReference type="Proteomes" id="UP000619457">
    <property type="component" value="Unassembled WGS sequence"/>
</dbReference>
<protein>
    <submittedName>
        <fullName evidence="1">Uncharacterized protein</fullName>
    </submittedName>
</protein>
<name>A0A918Q8T0_9BACT</name>
<evidence type="ECO:0000313" key="2">
    <source>
        <dbReference type="Proteomes" id="UP000619457"/>
    </source>
</evidence>
<evidence type="ECO:0000313" key="1">
    <source>
        <dbReference type="EMBL" id="GGZ37470.1"/>
    </source>
</evidence>